<organism evidence="2 3">
    <name type="scientific">Edaphochlamys debaryana</name>
    <dbReference type="NCBI Taxonomy" id="47281"/>
    <lineage>
        <taxon>Eukaryota</taxon>
        <taxon>Viridiplantae</taxon>
        <taxon>Chlorophyta</taxon>
        <taxon>core chlorophytes</taxon>
        <taxon>Chlorophyceae</taxon>
        <taxon>CS clade</taxon>
        <taxon>Chlamydomonadales</taxon>
        <taxon>Chlamydomonadales incertae sedis</taxon>
        <taxon>Edaphochlamys</taxon>
    </lineage>
</organism>
<feature type="compositionally biased region" description="Low complexity" evidence="1">
    <location>
        <begin position="43"/>
        <end position="59"/>
    </location>
</feature>
<feature type="compositionally biased region" description="Gly residues" evidence="1">
    <location>
        <begin position="60"/>
        <end position="75"/>
    </location>
</feature>
<proteinExistence type="predicted"/>
<evidence type="ECO:0000313" key="3">
    <source>
        <dbReference type="Proteomes" id="UP000612055"/>
    </source>
</evidence>
<evidence type="ECO:0000256" key="1">
    <source>
        <dbReference type="SAM" id="MobiDB-lite"/>
    </source>
</evidence>
<dbReference type="Proteomes" id="UP000612055">
    <property type="component" value="Unassembled WGS sequence"/>
</dbReference>
<reference evidence="2" key="1">
    <citation type="journal article" date="2020" name="bioRxiv">
        <title>Comparative genomics of Chlamydomonas.</title>
        <authorList>
            <person name="Craig R.J."/>
            <person name="Hasan A.R."/>
            <person name="Ness R.W."/>
            <person name="Keightley P.D."/>
        </authorList>
    </citation>
    <scope>NUCLEOTIDE SEQUENCE</scope>
    <source>
        <strain evidence="2">CCAP 11/70</strain>
    </source>
</reference>
<evidence type="ECO:0000313" key="2">
    <source>
        <dbReference type="EMBL" id="KAG2486899.1"/>
    </source>
</evidence>
<protein>
    <submittedName>
        <fullName evidence="2">Uncharacterized protein</fullName>
    </submittedName>
</protein>
<feature type="region of interest" description="Disordered" evidence="1">
    <location>
        <begin position="184"/>
        <end position="234"/>
    </location>
</feature>
<name>A0A835XNQ2_9CHLO</name>
<comment type="caution">
    <text evidence="2">The sequence shown here is derived from an EMBL/GenBank/DDBJ whole genome shotgun (WGS) entry which is preliminary data.</text>
</comment>
<feature type="compositionally biased region" description="Low complexity" evidence="1">
    <location>
        <begin position="215"/>
        <end position="226"/>
    </location>
</feature>
<dbReference type="EMBL" id="JAEHOE010000104">
    <property type="protein sequence ID" value="KAG2486899.1"/>
    <property type="molecule type" value="Genomic_DNA"/>
</dbReference>
<sequence>MPRPGGLSPTPPRVRARRMSALDTAPWAAALPPRASWQGASLPSAPRGAGPSMGAAASGGASGAGGGGNGGGGGVARRASISLPDAVERPRGGLAKPTAARGPGPAACPDPYHSALVPPRTAAGGPHSCMAPPRTGGGGLQQSVEFTLPPAMPSASNGTGLPPAPNGRPMSRVLSDLKYRLRVFSASSRPNSPPKTTARSRANSVRRRASSHVEQPQQPAPHIHQPTLPPAPLSRANSTWIERLRANQVLSSTAAELAAAKAEAATEAAVPLGLLPDASEGGARSTRG</sequence>
<dbReference type="AlphaFoldDB" id="A0A835XNQ2"/>
<keyword evidence="3" id="KW-1185">Reference proteome</keyword>
<feature type="region of interest" description="Disordered" evidence="1">
    <location>
        <begin position="1"/>
        <end position="171"/>
    </location>
</feature>
<gene>
    <name evidence="2" type="ORF">HYH03_014399</name>
</gene>
<feature type="compositionally biased region" description="Polar residues" evidence="1">
    <location>
        <begin position="185"/>
        <end position="197"/>
    </location>
</feature>
<accession>A0A835XNQ2</accession>